<proteinExistence type="predicted"/>
<dbReference type="EMBL" id="BART01029477">
    <property type="protein sequence ID" value="GAH01696.1"/>
    <property type="molecule type" value="Genomic_DNA"/>
</dbReference>
<organism evidence="1">
    <name type="scientific">marine sediment metagenome</name>
    <dbReference type="NCBI Taxonomy" id="412755"/>
    <lineage>
        <taxon>unclassified sequences</taxon>
        <taxon>metagenomes</taxon>
        <taxon>ecological metagenomes</taxon>
    </lineage>
</organism>
<feature type="non-terminal residue" evidence="1">
    <location>
        <position position="1"/>
    </location>
</feature>
<dbReference type="AlphaFoldDB" id="X1C0R0"/>
<name>X1C0R0_9ZZZZ</name>
<accession>X1C0R0</accession>
<protein>
    <submittedName>
        <fullName evidence="1">Uncharacterized protein</fullName>
    </submittedName>
</protein>
<comment type="caution">
    <text evidence="1">The sequence shown here is derived from an EMBL/GenBank/DDBJ whole genome shotgun (WGS) entry which is preliminary data.</text>
</comment>
<feature type="non-terminal residue" evidence="1">
    <location>
        <position position="268"/>
    </location>
</feature>
<evidence type="ECO:0000313" key="1">
    <source>
        <dbReference type="EMBL" id="GAH01696.1"/>
    </source>
</evidence>
<reference evidence="1" key="1">
    <citation type="journal article" date="2014" name="Front. Microbiol.">
        <title>High frequency of phylogenetically diverse reductive dehalogenase-homologous genes in deep subseafloor sedimentary metagenomes.</title>
        <authorList>
            <person name="Kawai M."/>
            <person name="Futagami T."/>
            <person name="Toyoda A."/>
            <person name="Takaki Y."/>
            <person name="Nishi S."/>
            <person name="Hori S."/>
            <person name="Arai W."/>
            <person name="Tsubouchi T."/>
            <person name="Morono Y."/>
            <person name="Uchiyama I."/>
            <person name="Ito T."/>
            <person name="Fujiyama A."/>
            <person name="Inagaki F."/>
            <person name="Takami H."/>
        </authorList>
    </citation>
    <scope>NUCLEOTIDE SEQUENCE</scope>
    <source>
        <strain evidence="1">Expedition CK06-06</strain>
    </source>
</reference>
<sequence length="268" mass="31416">ISWKTIKAPKRGNDVANRIVQRRLAPLKKAFEQSDFSLDGTHTATVYLTLTYDTKRCSRAVAWQNIGRELNLFLANLTKQYGKLSHLRAWESFENEYPHLHMVIHFHDTSFSYFKHEKNGKTTYRLVNYHRERLAKYWHSFVDVQAVCGNGVGRLKDVLSYVIKFKDSHVPVGQWNDKELSTMALTWYFRLRQYGVSGDFTRLLDTGQSILIPTDTIQIDLHGDKITVVEYEFLGMIKRKALDIGSEVHECSWRDRPPWLYDVWEPSR</sequence>
<gene>
    <name evidence="1" type="ORF">S01H4_51713</name>
</gene>